<dbReference type="SUPFAM" id="SSF88659">
    <property type="entry name" value="Sigma3 and sigma4 domains of RNA polymerase sigma factors"/>
    <property type="match status" value="1"/>
</dbReference>
<protein>
    <submittedName>
        <fullName evidence="1">Sigma-70 family RNA polymerase sigma factor</fullName>
    </submittedName>
</protein>
<evidence type="ECO:0000313" key="2">
    <source>
        <dbReference type="Proteomes" id="UP000249204"/>
    </source>
</evidence>
<dbReference type="AlphaFoldDB" id="A0A2W6NLH7"/>
<gene>
    <name evidence="1" type="ORF">DN757_05690</name>
</gene>
<accession>A0A2W6NLH7</accession>
<dbReference type="Proteomes" id="UP000249204">
    <property type="component" value="Unassembled WGS sequence"/>
</dbReference>
<comment type="caution">
    <text evidence="1">The sequence shown here is derived from an EMBL/GenBank/DDBJ whole genome shotgun (WGS) entry which is preliminary data.</text>
</comment>
<organism evidence="1 2">
    <name type="scientific">Paenibacillus silvae</name>
    <dbReference type="NCBI Taxonomy" id="1325358"/>
    <lineage>
        <taxon>Bacteria</taxon>
        <taxon>Bacillati</taxon>
        <taxon>Bacillota</taxon>
        <taxon>Bacilli</taxon>
        <taxon>Bacillales</taxon>
        <taxon>Paenibacillaceae</taxon>
        <taxon>Paenibacillus</taxon>
    </lineage>
</organism>
<dbReference type="InterPro" id="IPR013324">
    <property type="entry name" value="RNA_pol_sigma_r3/r4-like"/>
</dbReference>
<proteinExistence type="predicted"/>
<dbReference type="EMBL" id="QKWW01000016">
    <property type="protein sequence ID" value="PZT56742.1"/>
    <property type="molecule type" value="Genomic_DNA"/>
</dbReference>
<reference evidence="1 2" key="1">
    <citation type="submission" date="2018-06" db="EMBL/GenBank/DDBJ databases">
        <title>Isolation of heavy metals resistant Paenibacillus silvae NC2 from Gold-Copper mine in ZiJin, China.</title>
        <authorList>
            <person name="Xu J."/>
            <person name="Mazhar H.S."/>
            <person name="Rensing C."/>
        </authorList>
    </citation>
    <scope>NUCLEOTIDE SEQUENCE [LARGE SCALE GENOMIC DNA]</scope>
    <source>
        <strain evidence="1 2">NC2</strain>
    </source>
</reference>
<sequence length="112" mass="13462">MEEKYEVYEFYKREIYRIGWRVQYKAKKIRNKENLLSEAIPNSSDFTKDSDNKILISQLLERLPLKGKLIMEQIYIQGQTEKEVAHNLQISQQAVNKWKRKMIYELSMIVSC</sequence>
<evidence type="ECO:0000313" key="1">
    <source>
        <dbReference type="EMBL" id="PZT56742.1"/>
    </source>
</evidence>
<name>A0A2W6NLH7_9BACL</name>
<dbReference type="RefSeq" id="WP_111269302.1">
    <property type="nucleotide sequence ID" value="NZ_QKWW01000016.1"/>
</dbReference>
<dbReference type="Gene3D" id="1.20.140.160">
    <property type="match status" value="1"/>
</dbReference>